<dbReference type="PANTHER" id="PTHR43649:SF34">
    <property type="entry name" value="ABC TRANSPORTER PERIPLASMIC-BINDING PROTEIN YCJN-RELATED"/>
    <property type="match status" value="1"/>
</dbReference>
<dbReference type="Gene3D" id="3.40.190.10">
    <property type="entry name" value="Periplasmic binding protein-like II"/>
    <property type="match status" value="2"/>
</dbReference>
<evidence type="ECO:0000313" key="5">
    <source>
        <dbReference type="EMBL" id="NMQ18407.1"/>
    </source>
</evidence>
<comment type="caution">
    <text evidence="5">The sequence shown here is derived from an EMBL/GenBank/DDBJ whole genome shotgun (WGS) entry which is preliminary data.</text>
</comment>
<evidence type="ECO:0000256" key="4">
    <source>
        <dbReference type="ARBA" id="ARBA00022729"/>
    </source>
</evidence>
<organism evidence="5 6">
    <name type="scientific">Candidatus Competibacter phosphatis</name>
    <dbReference type="NCBI Taxonomy" id="221280"/>
    <lineage>
        <taxon>Bacteria</taxon>
        <taxon>Pseudomonadati</taxon>
        <taxon>Pseudomonadota</taxon>
        <taxon>Gammaproteobacteria</taxon>
        <taxon>Candidatus Competibacteraceae</taxon>
        <taxon>Candidatus Competibacter</taxon>
    </lineage>
</organism>
<evidence type="ECO:0000256" key="3">
    <source>
        <dbReference type="ARBA" id="ARBA00022448"/>
    </source>
</evidence>
<dbReference type="CDD" id="cd14747">
    <property type="entry name" value="PBP2_MalE"/>
    <property type="match status" value="1"/>
</dbReference>
<evidence type="ECO:0000313" key="6">
    <source>
        <dbReference type="Proteomes" id="UP000760480"/>
    </source>
</evidence>
<gene>
    <name evidence="5" type="ORF">E4P82_03840</name>
</gene>
<comment type="subcellular location">
    <subcellularLocation>
        <location evidence="1">Periplasm</location>
    </subcellularLocation>
</comment>
<reference evidence="5 6" key="1">
    <citation type="submission" date="2019-03" db="EMBL/GenBank/DDBJ databases">
        <title>Metabolic reconstructions from genomes of highly enriched 'Candidatus Accumulibacter' and 'Candidatus Competibacter' bioreactor populations.</title>
        <authorList>
            <person name="Annavajhala M.K."/>
            <person name="Welles L."/>
            <person name="Abbas B."/>
            <person name="Sorokin D."/>
            <person name="Park H."/>
            <person name="Van Loosdrecht M."/>
            <person name="Chandran K."/>
        </authorList>
    </citation>
    <scope>NUCLEOTIDE SEQUENCE [LARGE SCALE GENOMIC DNA]</scope>
    <source>
        <strain evidence="5 6">SBR_G</strain>
    </source>
</reference>
<dbReference type="PANTHER" id="PTHR43649">
    <property type="entry name" value="ARABINOSE-BINDING PROTEIN-RELATED"/>
    <property type="match status" value="1"/>
</dbReference>
<sequence length="440" mass="49407">MVMLSPPRLFFIVWFALWLAGCDSGTGRAVTVEFWAMGQEGEQVKALLPEFERRHPGIRVQVQQIPWSAAHEKLLTAHAGDAMPDAFQLGNTWIPEFVALRAIEPLDPRLRDWPEAALADYFPGILATNRLAGQTFALPWYVDTRLFFYRSDLLAAAGFPEPPVTWDGWLRAMTALKAQGGEKHYAILLPIDEWQLPVILALQRGATLLRDRDQYGNFRDPRFRDAFTFYLNLFARGLAPPVGNSQMANLYREFASGTFAIYISGPWNIGEFGRRLPAALQPHWNTAPLPDFADASLSSPGERLGARAAGVSLAGGASLALSRNSPRREAAWLLLEFLAEPEQQARFYQLTGDLPARQSAWNDPALTGNRHAQAFREQLQHLRATPPIPEWERIASRIAYYAELAIRQELSADEALAALDRDVDRILEKRRWLLSRGLAP</sequence>
<name>A0ABX1TI86_9GAMM</name>
<dbReference type="EMBL" id="SPMZ01000011">
    <property type="protein sequence ID" value="NMQ18407.1"/>
    <property type="molecule type" value="Genomic_DNA"/>
</dbReference>
<dbReference type="Pfam" id="PF01547">
    <property type="entry name" value="SBP_bac_1"/>
    <property type="match status" value="1"/>
</dbReference>
<evidence type="ECO:0000256" key="1">
    <source>
        <dbReference type="ARBA" id="ARBA00004418"/>
    </source>
</evidence>
<accession>A0ABX1TI86</accession>
<keyword evidence="6" id="KW-1185">Reference proteome</keyword>
<dbReference type="InterPro" id="IPR050490">
    <property type="entry name" value="Bact_solute-bd_prot1"/>
</dbReference>
<dbReference type="SUPFAM" id="SSF53850">
    <property type="entry name" value="Periplasmic binding protein-like II"/>
    <property type="match status" value="1"/>
</dbReference>
<evidence type="ECO:0000256" key="2">
    <source>
        <dbReference type="ARBA" id="ARBA00008520"/>
    </source>
</evidence>
<comment type="similarity">
    <text evidence="2">Belongs to the bacterial solute-binding protein 1 family.</text>
</comment>
<keyword evidence="4" id="KW-0732">Signal</keyword>
<proteinExistence type="inferred from homology"/>
<dbReference type="InterPro" id="IPR006059">
    <property type="entry name" value="SBP"/>
</dbReference>
<keyword evidence="3" id="KW-0813">Transport</keyword>
<protein>
    <submittedName>
        <fullName evidence="5">Extracellular solute-binding protein</fullName>
    </submittedName>
</protein>
<dbReference type="Proteomes" id="UP000760480">
    <property type="component" value="Unassembled WGS sequence"/>
</dbReference>
<dbReference type="RefSeq" id="WP_169247657.1">
    <property type="nucleotide sequence ID" value="NZ_SPMZ01000011.1"/>
</dbReference>